<proteinExistence type="predicted"/>
<organism evidence="1 2">
    <name type="scientific">Phanerochaete carnosa (strain HHB-10118-sp)</name>
    <name type="common">White-rot fungus</name>
    <name type="synonym">Peniophora carnosa</name>
    <dbReference type="NCBI Taxonomy" id="650164"/>
    <lineage>
        <taxon>Eukaryota</taxon>
        <taxon>Fungi</taxon>
        <taxon>Dikarya</taxon>
        <taxon>Basidiomycota</taxon>
        <taxon>Agaricomycotina</taxon>
        <taxon>Agaricomycetes</taxon>
        <taxon>Polyporales</taxon>
        <taxon>Phanerochaetaceae</taxon>
        <taxon>Phanerochaete</taxon>
    </lineage>
</organism>
<dbReference type="Gene3D" id="2.60.120.10">
    <property type="entry name" value="Jelly Rolls"/>
    <property type="match status" value="1"/>
</dbReference>
<dbReference type="PANTHER" id="PTHR40434">
    <property type="entry name" value="CUPIN_2 DOMAIN-CONTAINING PROTEIN"/>
    <property type="match status" value="1"/>
</dbReference>
<evidence type="ECO:0000313" key="1">
    <source>
        <dbReference type="EMBL" id="EKM55889.1"/>
    </source>
</evidence>
<keyword evidence="2" id="KW-1185">Reference proteome</keyword>
<dbReference type="InterPro" id="IPR011051">
    <property type="entry name" value="RmlC_Cupin_sf"/>
</dbReference>
<dbReference type="InParanoid" id="K5WAA3"/>
<dbReference type="SUPFAM" id="SSF51182">
    <property type="entry name" value="RmlC-like cupins"/>
    <property type="match status" value="1"/>
</dbReference>
<protein>
    <recommendedName>
        <fullName evidence="3">Cupin 2 conserved barrel domain-containing protein</fullName>
    </recommendedName>
</protein>
<dbReference type="Proteomes" id="UP000008370">
    <property type="component" value="Unassembled WGS sequence"/>
</dbReference>
<name>K5WAA3_PHACS</name>
<gene>
    <name evidence="1" type="ORF">PHACADRAFT_121875</name>
</gene>
<dbReference type="RefSeq" id="XP_007396196.1">
    <property type="nucleotide sequence ID" value="XM_007396134.1"/>
</dbReference>
<dbReference type="HOGENOM" id="CLU_158082_0_0_1"/>
<dbReference type="AlphaFoldDB" id="K5WAA3"/>
<dbReference type="GeneID" id="18907919"/>
<dbReference type="InterPro" id="IPR014710">
    <property type="entry name" value="RmlC-like_jellyroll"/>
</dbReference>
<evidence type="ECO:0008006" key="3">
    <source>
        <dbReference type="Google" id="ProtNLM"/>
    </source>
</evidence>
<accession>K5WAA3</accession>
<evidence type="ECO:0000313" key="2">
    <source>
        <dbReference type="Proteomes" id="UP000008370"/>
    </source>
</evidence>
<sequence length="104" mass="11442">MLDKIIPKSSSDPIKCGKKEVQSWGFKHVFTWTDGPNTHYKPHTHNGLTTHLIINGEFTMCYPEEEPGNKTTFGPGARVDVPAGKVHEVWVGGKGCTYVIGECA</sequence>
<dbReference type="KEGG" id="pco:PHACADRAFT_121875"/>
<reference evidence="1 2" key="1">
    <citation type="journal article" date="2012" name="BMC Genomics">
        <title>Comparative genomics of the white-rot fungi, Phanerochaete carnosa and P. chrysosporium, to elucidate the genetic basis of the distinct wood types they colonize.</title>
        <authorList>
            <person name="Suzuki H."/>
            <person name="MacDonald J."/>
            <person name="Syed K."/>
            <person name="Salamov A."/>
            <person name="Hori C."/>
            <person name="Aerts A."/>
            <person name="Henrissat B."/>
            <person name="Wiebenga A."/>
            <person name="vanKuyk P.A."/>
            <person name="Barry K."/>
            <person name="Lindquist E."/>
            <person name="LaButti K."/>
            <person name="Lapidus A."/>
            <person name="Lucas S."/>
            <person name="Coutinho P."/>
            <person name="Gong Y."/>
            <person name="Samejima M."/>
            <person name="Mahadevan R."/>
            <person name="Abou-Zaid M."/>
            <person name="de Vries R.P."/>
            <person name="Igarashi K."/>
            <person name="Yadav J.S."/>
            <person name="Grigoriev I.V."/>
            <person name="Master E.R."/>
        </authorList>
    </citation>
    <scope>NUCLEOTIDE SEQUENCE [LARGE SCALE GENOMIC DNA]</scope>
    <source>
        <strain evidence="1 2">HHB-10118-sp</strain>
    </source>
</reference>
<dbReference type="PANTHER" id="PTHR40434:SF1">
    <property type="entry name" value="CUPIN TYPE-1 DOMAIN-CONTAINING PROTEIN"/>
    <property type="match status" value="1"/>
</dbReference>
<dbReference type="EMBL" id="JH930472">
    <property type="protein sequence ID" value="EKM55889.1"/>
    <property type="molecule type" value="Genomic_DNA"/>
</dbReference>
<dbReference type="OrthoDB" id="5270965at2759"/>